<evidence type="ECO:0000313" key="2">
    <source>
        <dbReference type="EMBL" id="AYC28553.1"/>
    </source>
</evidence>
<dbReference type="OrthoDB" id="9804829at2"/>
<feature type="domain" description="DUF4097" evidence="1">
    <location>
        <begin position="81"/>
        <end position="336"/>
    </location>
</feature>
<keyword evidence="3" id="KW-1185">Reference proteome</keyword>
<proteinExistence type="predicted"/>
<name>A0A385YSY3_9BACL</name>
<reference evidence="3" key="1">
    <citation type="submission" date="2018-09" db="EMBL/GenBank/DDBJ databases">
        <authorList>
            <person name="Zhu H."/>
        </authorList>
    </citation>
    <scope>NUCLEOTIDE SEQUENCE [LARGE SCALE GENOMIC DNA]</scope>
    <source>
        <strain evidence="3">K2R23-3</strain>
    </source>
</reference>
<protein>
    <submittedName>
        <fullName evidence="2">DUF1700 domain-containing protein</fullName>
    </submittedName>
</protein>
<organism evidence="2 3">
    <name type="scientific">Paenisporosarcina cavernae</name>
    <dbReference type="NCBI Taxonomy" id="2320858"/>
    <lineage>
        <taxon>Bacteria</taxon>
        <taxon>Bacillati</taxon>
        <taxon>Bacillota</taxon>
        <taxon>Bacilli</taxon>
        <taxon>Bacillales</taxon>
        <taxon>Caryophanaceae</taxon>
        <taxon>Paenisporosarcina</taxon>
    </lineage>
</organism>
<dbReference type="Proteomes" id="UP000265725">
    <property type="component" value="Chromosome"/>
</dbReference>
<dbReference type="KEGG" id="paek:D3873_01205"/>
<dbReference type="EMBL" id="CP032418">
    <property type="protein sequence ID" value="AYC28553.1"/>
    <property type="molecule type" value="Genomic_DNA"/>
</dbReference>
<dbReference type="PANTHER" id="PTHR34094:SF1">
    <property type="entry name" value="PROTEIN FAM185A"/>
    <property type="match status" value="1"/>
</dbReference>
<dbReference type="Pfam" id="PF22564">
    <property type="entry name" value="HAAS"/>
    <property type="match status" value="1"/>
</dbReference>
<evidence type="ECO:0000313" key="3">
    <source>
        <dbReference type="Proteomes" id="UP000265725"/>
    </source>
</evidence>
<dbReference type="InterPro" id="IPR025164">
    <property type="entry name" value="Toastrack_DUF4097"/>
</dbReference>
<dbReference type="Pfam" id="PF13349">
    <property type="entry name" value="DUF4097"/>
    <property type="match status" value="1"/>
</dbReference>
<dbReference type="AlphaFoldDB" id="A0A385YSY3"/>
<gene>
    <name evidence="2" type="ORF">D3873_01205</name>
</gene>
<dbReference type="PANTHER" id="PTHR34094">
    <property type="match status" value="1"/>
</dbReference>
<dbReference type="Gene3D" id="2.160.20.120">
    <property type="match status" value="1"/>
</dbReference>
<evidence type="ECO:0000259" key="1">
    <source>
        <dbReference type="Pfam" id="PF13349"/>
    </source>
</evidence>
<accession>A0A385YSY3</accession>
<sequence>MTESVFLEQLKNALGALRESERQDIVADFREYFANGREDGKTDEEIASSLGDPYELAKEMLVAYTIEDRFEAVVPDKGDFTKVLIESEHAKLIIGPSPDDQPHAEMMDHTSDTTLSMDVVGDTLEIKVIQKKRKMFIFNISFTTTSPVVKILLPKRTYESFMVENDNGATLINEVAALIYKVESDNGRIEVQDAVAEEFQAVTDNGRVMLTNVKARNVHAETDNGRIELKSIEALSVYAKSDNGRIELEKVIGKLHAETDNGRINAYIPIVTQAVRFETDNGAIELAMDRQPENATIRTKKDWGSVEIFGEKARERVFGDGSTLIDLKTDNGSIKVKNRM</sequence>
<dbReference type="RefSeq" id="WP_119882298.1">
    <property type="nucleotide sequence ID" value="NZ_CP032418.1"/>
</dbReference>